<proteinExistence type="inferred from homology"/>
<dbReference type="InterPro" id="IPR000307">
    <property type="entry name" value="Ribosomal_bS16"/>
</dbReference>
<comment type="caution">
    <text evidence="5">The sequence shown here is derived from an EMBL/GenBank/DDBJ whole genome shotgun (WGS) entry which is preliminary data.</text>
</comment>
<dbReference type="GO" id="GO:0005737">
    <property type="term" value="C:cytoplasm"/>
    <property type="evidence" value="ECO:0007669"/>
    <property type="project" value="UniProtKB-ARBA"/>
</dbReference>
<dbReference type="HAMAP" id="MF_00385">
    <property type="entry name" value="Ribosomal_bS16"/>
    <property type="match status" value="1"/>
</dbReference>
<keyword evidence="2 3" id="KW-0687">Ribonucleoprotein</keyword>
<dbReference type="Proteomes" id="UP000298179">
    <property type="component" value="Unassembled WGS sequence"/>
</dbReference>
<dbReference type="Pfam" id="PF00886">
    <property type="entry name" value="Ribosomal_S16"/>
    <property type="match status" value="1"/>
</dbReference>
<keyword evidence="1 3" id="KW-0689">Ribosomal protein</keyword>
<evidence type="ECO:0000256" key="4">
    <source>
        <dbReference type="SAM" id="MobiDB-lite"/>
    </source>
</evidence>
<dbReference type="NCBIfam" id="TIGR00002">
    <property type="entry name" value="S16"/>
    <property type="match status" value="1"/>
</dbReference>
<dbReference type="RefSeq" id="WP_134762530.1">
    <property type="nucleotide sequence ID" value="NZ_SOZD01000004.1"/>
</dbReference>
<feature type="compositionally biased region" description="Low complexity" evidence="4">
    <location>
        <begin position="114"/>
        <end position="130"/>
    </location>
</feature>
<evidence type="ECO:0000256" key="1">
    <source>
        <dbReference type="ARBA" id="ARBA00022980"/>
    </source>
</evidence>
<dbReference type="GO" id="GO:0006412">
    <property type="term" value="P:translation"/>
    <property type="evidence" value="ECO:0007669"/>
    <property type="project" value="UniProtKB-UniRule"/>
</dbReference>
<dbReference type="PANTHER" id="PTHR12919">
    <property type="entry name" value="30S RIBOSOMAL PROTEIN S16"/>
    <property type="match status" value="1"/>
</dbReference>
<dbReference type="OrthoDB" id="9807878at2"/>
<dbReference type="SUPFAM" id="SSF54565">
    <property type="entry name" value="Ribosomal protein S16"/>
    <property type="match status" value="1"/>
</dbReference>
<name>A0A4Y8RIF9_9HYPH</name>
<feature type="region of interest" description="Disordered" evidence="4">
    <location>
        <begin position="78"/>
        <end position="139"/>
    </location>
</feature>
<sequence length="139" mass="15532">MPLKMRLARAGSKKRPYYHIVVADARSPRDGRFIEQIGAWNPMLPKDAERVTLKEERIKHWLSEGAQPTDRVLRFLDKAGIATRPERKNPTKGLPGKKAQEREAEKKQREEDAAAAAAEAEAAKNAPAEEASAEEASFE</sequence>
<dbReference type="EMBL" id="SOZD01000004">
    <property type="protein sequence ID" value="TFF21647.1"/>
    <property type="molecule type" value="Genomic_DNA"/>
</dbReference>
<protein>
    <recommendedName>
        <fullName evidence="3">Small ribosomal subunit protein bS16</fullName>
    </recommendedName>
</protein>
<dbReference type="InterPro" id="IPR023803">
    <property type="entry name" value="Ribosomal_bS16_dom_sf"/>
</dbReference>
<reference evidence="5 6" key="1">
    <citation type="submission" date="2019-03" db="EMBL/GenBank/DDBJ databases">
        <title>Jiella endophytica sp. nov., a novel endophytic bacterium isolated from root of Ficus microcarpa Linn. f.</title>
        <authorList>
            <person name="Tuo L."/>
        </authorList>
    </citation>
    <scope>NUCLEOTIDE SEQUENCE [LARGE SCALE GENOMIC DNA]</scope>
    <source>
        <strain evidence="5 6">CBS5Q-3</strain>
    </source>
</reference>
<keyword evidence="6" id="KW-1185">Reference proteome</keyword>
<evidence type="ECO:0000313" key="6">
    <source>
        <dbReference type="Proteomes" id="UP000298179"/>
    </source>
</evidence>
<gene>
    <name evidence="3 5" type="primary">rpsP</name>
    <name evidence="5" type="ORF">E3C22_13205</name>
</gene>
<dbReference type="AlphaFoldDB" id="A0A4Y8RIF9"/>
<feature type="compositionally biased region" description="Basic and acidic residues" evidence="4">
    <location>
        <begin position="98"/>
        <end position="112"/>
    </location>
</feature>
<dbReference type="GO" id="GO:0003735">
    <property type="term" value="F:structural constituent of ribosome"/>
    <property type="evidence" value="ECO:0007669"/>
    <property type="project" value="InterPro"/>
</dbReference>
<evidence type="ECO:0000256" key="3">
    <source>
        <dbReference type="HAMAP-Rule" id="MF_00385"/>
    </source>
</evidence>
<dbReference type="Gene3D" id="3.30.1320.10">
    <property type="match status" value="1"/>
</dbReference>
<organism evidence="5 6">
    <name type="scientific">Jiella endophytica</name>
    <dbReference type="NCBI Taxonomy" id="2558362"/>
    <lineage>
        <taxon>Bacteria</taxon>
        <taxon>Pseudomonadati</taxon>
        <taxon>Pseudomonadota</taxon>
        <taxon>Alphaproteobacteria</taxon>
        <taxon>Hyphomicrobiales</taxon>
        <taxon>Aurantimonadaceae</taxon>
        <taxon>Jiella</taxon>
    </lineage>
</organism>
<dbReference type="GO" id="GO:0015935">
    <property type="term" value="C:small ribosomal subunit"/>
    <property type="evidence" value="ECO:0007669"/>
    <property type="project" value="TreeGrafter"/>
</dbReference>
<dbReference type="PANTHER" id="PTHR12919:SF20">
    <property type="entry name" value="SMALL RIBOSOMAL SUBUNIT PROTEIN BS16M"/>
    <property type="match status" value="1"/>
</dbReference>
<evidence type="ECO:0000313" key="5">
    <source>
        <dbReference type="EMBL" id="TFF21647.1"/>
    </source>
</evidence>
<accession>A0A4Y8RIF9</accession>
<comment type="similarity">
    <text evidence="3">Belongs to the bacterial ribosomal protein bS16 family.</text>
</comment>
<evidence type="ECO:0000256" key="2">
    <source>
        <dbReference type="ARBA" id="ARBA00023274"/>
    </source>
</evidence>